<feature type="binding site" evidence="1">
    <location>
        <position position="66"/>
    </location>
    <ligand>
        <name>Zn(2+)</name>
        <dbReference type="ChEBI" id="CHEBI:29105"/>
    </ligand>
</feature>
<organism evidence="2 3">
    <name type="scientific">Acetobacter senegalensis</name>
    <dbReference type="NCBI Taxonomy" id="446692"/>
    <lineage>
        <taxon>Bacteria</taxon>
        <taxon>Pseudomonadati</taxon>
        <taxon>Pseudomonadota</taxon>
        <taxon>Alphaproteobacteria</taxon>
        <taxon>Acetobacterales</taxon>
        <taxon>Acetobacteraceae</taxon>
        <taxon>Acetobacter</taxon>
    </lineage>
</organism>
<evidence type="ECO:0000256" key="1">
    <source>
        <dbReference type="PIRSR" id="PIRSR605019-1"/>
    </source>
</evidence>
<evidence type="ECO:0000313" key="3">
    <source>
        <dbReference type="Proteomes" id="UP000056109"/>
    </source>
</evidence>
<name>A0A0U5B7V8_9PROT</name>
<dbReference type="PATRIC" id="fig|446692.3.peg.1267"/>
<feature type="binding site" evidence="1">
    <location>
        <position position="221"/>
    </location>
    <ligand>
        <name>Zn(2+)</name>
        <dbReference type="ChEBI" id="CHEBI:29105"/>
    </ligand>
</feature>
<dbReference type="SUPFAM" id="SSF48150">
    <property type="entry name" value="DNA-glycosylase"/>
    <property type="match status" value="1"/>
</dbReference>
<keyword evidence="2" id="KW-0326">Glycosidase</keyword>
<protein>
    <submittedName>
        <fullName evidence="2">DNA-3-methyladenine glycosylase I</fullName>
        <ecNumber evidence="2">3.2.2.20</ecNumber>
    </submittedName>
</protein>
<gene>
    <name evidence="2" type="primary">tag</name>
    <name evidence="2" type="ORF">ASN_1263</name>
</gene>
<dbReference type="AlphaFoldDB" id="A0A0U5B7V8"/>
<keyword evidence="3" id="KW-1185">Reference proteome</keyword>
<feature type="binding site" evidence="1">
    <location>
        <position position="225"/>
    </location>
    <ligand>
        <name>Zn(2+)</name>
        <dbReference type="ChEBI" id="CHEBI:29105"/>
    </ligand>
</feature>
<dbReference type="GeneID" id="34782352"/>
<accession>A0A0U5B7V8</accession>
<sequence length="240" mass="26581">MLFRSLQLGDRCQACRKRLLPLIMVGEAEWFGGGVMSDLMAGKMRCDDGYSRCLWACSDPLLQQYHDTEWGVPERNSRALWEKLMLDGFQAGLSWRLILARRDAFRAAFSGFVPERVAAYTQQDVERLVTDARIIRSRAKIEAVIGNARAYLAMQDKGEEFSDFVWGLAGGRSVAGDGSGTSTRSTLGDTLSAALKERGFRFAGPVIVHAWAQATGLINDHHASCFCRPVCEKQAALLNV</sequence>
<dbReference type="InterPro" id="IPR011257">
    <property type="entry name" value="DNA_glycosylase"/>
</dbReference>
<reference evidence="3" key="1">
    <citation type="submission" date="2014-09" db="EMBL/GenBank/DDBJ databases">
        <authorList>
            <person name="Illeghems K.G."/>
        </authorList>
    </citation>
    <scope>NUCLEOTIDE SEQUENCE [LARGE SCALE GENOMIC DNA]</scope>
    <source>
        <strain evidence="3">108B</strain>
    </source>
</reference>
<dbReference type="Gene3D" id="1.10.340.30">
    <property type="entry name" value="Hypothetical protein, domain 2"/>
    <property type="match status" value="1"/>
</dbReference>
<dbReference type="InterPro" id="IPR005019">
    <property type="entry name" value="Adenine_glyco"/>
</dbReference>
<dbReference type="EMBL" id="LN606600">
    <property type="protein sequence ID" value="CEF40629.1"/>
    <property type="molecule type" value="Genomic_DNA"/>
</dbReference>
<dbReference type="Proteomes" id="UP000056109">
    <property type="component" value="Chromosome I"/>
</dbReference>
<keyword evidence="1" id="KW-0479">Metal-binding</keyword>
<keyword evidence="2" id="KW-0378">Hydrolase</keyword>
<dbReference type="GO" id="GO:0008725">
    <property type="term" value="F:DNA-3-methyladenine glycosylase activity"/>
    <property type="evidence" value="ECO:0007669"/>
    <property type="project" value="UniProtKB-EC"/>
</dbReference>
<dbReference type="InterPro" id="IPR052891">
    <property type="entry name" value="DNA-3mA_glycosylase"/>
</dbReference>
<dbReference type="GO" id="GO:0046872">
    <property type="term" value="F:metal ion binding"/>
    <property type="evidence" value="ECO:0007669"/>
    <property type="project" value="UniProtKB-KW"/>
</dbReference>
<dbReference type="Pfam" id="PF03352">
    <property type="entry name" value="Adenine_glyco"/>
    <property type="match status" value="1"/>
</dbReference>
<dbReference type="GO" id="GO:0006284">
    <property type="term" value="P:base-excision repair"/>
    <property type="evidence" value="ECO:0007669"/>
    <property type="project" value="InterPro"/>
</dbReference>
<dbReference type="PANTHER" id="PTHR30037">
    <property type="entry name" value="DNA-3-METHYLADENINE GLYCOSYLASE 1"/>
    <property type="match status" value="1"/>
</dbReference>
<dbReference type="PANTHER" id="PTHR30037:SF4">
    <property type="entry name" value="DNA-3-METHYLADENINE GLYCOSYLASE I"/>
    <property type="match status" value="1"/>
</dbReference>
<dbReference type="RefSeq" id="WP_330937320.1">
    <property type="nucleotide sequence ID" value="NZ_LN606600.1"/>
</dbReference>
<dbReference type="KEGG" id="asz:ASN_1263"/>
<evidence type="ECO:0000313" key="2">
    <source>
        <dbReference type="EMBL" id="CEF40629.1"/>
    </source>
</evidence>
<feature type="binding site" evidence="1">
    <location>
        <position position="53"/>
    </location>
    <ligand>
        <name>Zn(2+)</name>
        <dbReference type="ChEBI" id="CHEBI:29105"/>
    </ligand>
</feature>
<dbReference type="EC" id="3.2.2.20" evidence="2"/>
<proteinExistence type="predicted"/>
<keyword evidence="1" id="KW-0862">Zinc</keyword>